<protein>
    <submittedName>
        <fullName evidence="1">Uncharacterized protein</fullName>
    </submittedName>
</protein>
<accession>A0ACD3RGR6</accession>
<name>A0ACD3RGR6_LARCR</name>
<gene>
    <name evidence="1" type="ORF">E3U43_010853</name>
</gene>
<organism evidence="1 2">
    <name type="scientific">Larimichthys crocea</name>
    <name type="common">Large yellow croaker</name>
    <name type="synonym">Pseudosciaena crocea</name>
    <dbReference type="NCBI Taxonomy" id="215358"/>
    <lineage>
        <taxon>Eukaryota</taxon>
        <taxon>Metazoa</taxon>
        <taxon>Chordata</taxon>
        <taxon>Craniata</taxon>
        <taxon>Vertebrata</taxon>
        <taxon>Euteleostomi</taxon>
        <taxon>Actinopterygii</taxon>
        <taxon>Neopterygii</taxon>
        <taxon>Teleostei</taxon>
        <taxon>Neoteleostei</taxon>
        <taxon>Acanthomorphata</taxon>
        <taxon>Eupercaria</taxon>
        <taxon>Sciaenidae</taxon>
        <taxon>Larimichthys</taxon>
    </lineage>
</organism>
<evidence type="ECO:0000313" key="1">
    <source>
        <dbReference type="EMBL" id="TMS18527.1"/>
    </source>
</evidence>
<reference evidence="1" key="1">
    <citation type="submission" date="2018-11" db="EMBL/GenBank/DDBJ databases">
        <title>The sequence and de novo assembly of Larimichthys crocea genome using PacBio and Hi-C technologies.</title>
        <authorList>
            <person name="Xu P."/>
            <person name="Chen B."/>
            <person name="Zhou Z."/>
            <person name="Ke Q."/>
            <person name="Wu Y."/>
            <person name="Bai H."/>
            <person name="Pu F."/>
        </authorList>
    </citation>
    <scope>NUCLEOTIDE SEQUENCE</scope>
    <source>
        <tissue evidence="1">Muscle</tissue>
    </source>
</reference>
<evidence type="ECO:0000313" key="2">
    <source>
        <dbReference type="Proteomes" id="UP000793456"/>
    </source>
</evidence>
<sequence length="493" mass="55999">MWLDFIGVSRTFLLSQPSQLKTCSYIFPASVIYYNWKVPEGERHDSAVKRNREVLSAEVKLWEGYLEKRSGCFLAGKNFSLADVVVYPSISYLFRFGVLAEPPFALQIIIKTEKMGTYLILVVLLSIYSSSFSEGCNRELLVNVDFPGTDITSLYSPDADHCQQLCTDHPSCLFFTFIRADWTRDNRHFYCYLKNTASGQPNVRTQLLGVTSGFSLKPCSPQPQRCLSQVYQKLDFFGQDYRTLFTADYEECQRACTQDPGCQFFTFVNENYTLEKIRYKCHLKFSWTVPRTRVVATAGLVSGFAHKTLVTQHFNTACEGKLFPDTDIQGSSYETLTAASPGHCQTLCSDHPLCTYFTYVSNDFTCYLKKNPDEIVTKPKQGYTSGLPARFCQLDNEWLKEAHEGIDFPGSDIRYELMDDAETCQTTCTQDANCQFYTYVTKNFNSSVHWRRCYLKRAITIPAPSKVTKLANAVSGFSLKNVQSALPSTSHIV</sequence>
<comment type="caution">
    <text evidence="1">The sequence shown here is derived from an EMBL/GenBank/DDBJ whole genome shotgun (WGS) entry which is preliminary data.</text>
</comment>
<proteinExistence type="predicted"/>
<keyword evidence="2" id="KW-1185">Reference proteome</keyword>
<dbReference type="EMBL" id="CM011679">
    <property type="protein sequence ID" value="TMS18527.1"/>
    <property type="molecule type" value="Genomic_DNA"/>
</dbReference>
<dbReference type="Proteomes" id="UP000793456">
    <property type="component" value="Chromosome VI"/>
</dbReference>